<dbReference type="Gene3D" id="2.140.10.10">
    <property type="entry name" value="Quinoprotein alcohol dehydrogenase-like superfamily"/>
    <property type="match status" value="2"/>
</dbReference>
<evidence type="ECO:0000313" key="6">
    <source>
        <dbReference type="EMBL" id="RVT93117.1"/>
    </source>
</evidence>
<feature type="transmembrane region" description="Helical" evidence="4">
    <location>
        <begin position="93"/>
        <end position="115"/>
    </location>
</feature>
<evidence type="ECO:0000256" key="2">
    <source>
        <dbReference type="ARBA" id="ARBA00008156"/>
    </source>
</evidence>
<feature type="transmembrane region" description="Helical" evidence="4">
    <location>
        <begin position="47"/>
        <end position="64"/>
    </location>
</feature>
<dbReference type="AlphaFoldDB" id="A0A437M645"/>
<dbReference type="PANTHER" id="PTHR32303">
    <property type="entry name" value="QUINOPROTEIN ALCOHOL DEHYDROGENASE (CYTOCHROME C)"/>
    <property type="match status" value="1"/>
</dbReference>
<dbReference type="InterPro" id="IPR017511">
    <property type="entry name" value="PQQ_mDH"/>
</dbReference>
<keyword evidence="4" id="KW-1133">Transmembrane helix</keyword>
<comment type="cofactor">
    <cofactor evidence="1">
        <name>pyrroloquinoline quinone</name>
        <dbReference type="ChEBI" id="CHEBI:58442"/>
    </cofactor>
</comment>
<gene>
    <name evidence="6" type="ORF">EOD43_04260</name>
</gene>
<dbReference type="NCBIfam" id="TIGR03074">
    <property type="entry name" value="PQQ_membr_DH"/>
    <property type="match status" value="1"/>
</dbReference>
<feature type="transmembrane region" description="Helical" evidence="4">
    <location>
        <begin position="71"/>
        <end position="87"/>
    </location>
</feature>
<keyword evidence="7" id="KW-1185">Reference proteome</keyword>
<feature type="transmembrane region" description="Helical" evidence="4">
    <location>
        <begin position="20"/>
        <end position="41"/>
    </location>
</feature>
<dbReference type="CDD" id="cd10280">
    <property type="entry name" value="PQQ_mGDH"/>
    <property type="match status" value="1"/>
</dbReference>
<accession>A0A437M645</accession>
<dbReference type="GO" id="GO:0008876">
    <property type="term" value="F:quinoprotein glucose dehydrogenase activity"/>
    <property type="evidence" value="ECO:0007669"/>
    <property type="project" value="TreeGrafter"/>
</dbReference>
<dbReference type="SUPFAM" id="SSF50998">
    <property type="entry name" value="Quinoprotein alcohol dehydrogenase-like"/>
    <property type="match status" value="1"/>
</dbReference>
<evidence type="ECO:0000256" key="1">
    <source>
        <dbReference type="ARBA" id="ARBA00001931"/>
    </source>
</evidence>
<dbReference type="PANTHER" id="PTHR32303:SF4">
    <property type="entry name" value="QUINOPROTEIN GLUCOSE DEHYDROGENASE"/>
    <property type="match status" value="1"/>
</dbReference>
<feature type="domain" description="Pyrrolo-quinoline quinone repeat" evidence="5">
    <location>
        <begin position="173"/>
        <end position="766"/>
    </location>
</feature>
<sequence>MTAPAPPCASRPHVGRIPAFAFAGLLVFLALPLVGWGGLLITLGGSPYYALLGIALIGAGALLVRGSRWSVIVYTALLAATWLWALIEAGPDFWILLTRLGGPLVLGCGFLIPAVRRYLRSGPGLRHAALLIPATILVALASTGIAGWAGNWINAPATEARRVLPADAAGDDWPAYGGDQGGTRFSRLAEIDRDTVRKLDVAWTYRTGDYPPPAGTALRRLEVTPLKVGDLLYLCTSASRVIALDAETGRERWRFDPHVDLSKVDTALACRSVAYARIAETGPCATRLYLATVDARLMAIDARTGHACRSFGTSGAIDLTAGLGPVIPGYVAVSSGPVVARGKVIVGGRVSDGQFVGEPGGPVRAFDARTGAFAWAFDPGNPTDHAFPEGGRHFTRGTPNSWAPMSVDTKLGLVFVPTGNATPDYWGGHRTALDDRYSSAVIALDVETGSERWTSQTTHHDLWDADVASQPTLVDVVRGGVVRPALLQPTKRGQLFLLDRRTGRPISPVVERPVPQGAATGDRVAATQPFSPGLPALDGLPLSEADMWGLTPYDALWCRIRFRHARWLGTLTAPSTRSYIQMPGGLGGSNWGSAAVDPARGFAFVPWVRLPMLNRLIPRAQAKGMKPIGPGGSVGGLTPQLGTPFADMAMPFSSPLGVPCAAPPYGLMTAVDLKTGRAMWTRRLGLADNLRIAGVKLSIPLPAGTPLSGGALATAGGLIFIGATGDNRLRAIDTDSGKTLWSARLKAAANATPMTYRAPRSGRQIVVVAAGGHPMLQTQPGDYIVAFALRP</sequence>
<dbReference type="GO" id="GO:0016020">
    <property type="term" value="C:membrane"/>
    <property type="evidence" value="ECO:0007669"/>
    <property type="project" value="InterPro"/>
</dbReference>
<dbReference type="InterPro" id="IPR018391">
    <property type="entry name" value="PQQ_b-propeller_rpt"/>
</dbReference>
<keyword evidence="4" id="KW-0472">Membrane</keyword>
<dbReference type="Proteomes" id="UP000282971">
    <property type="component" value="Unassembled WGS sequence"/>
</dbReference>
<dbReference type="GO" id="GO:0048038">
    <property type="term" value="F:quinone binding"/>
    <property type="evidence" value="ECO:0007669"/>
    <property type="project" value="InterPro"/>
</dbReference>
<dbReference type="OrthoDB" id="9794322at2"/>
<name>A0A437M645_9SPHN</name>
<dbReference type="SMART" id="SM00564">
    <property type="entry name" value="PQQ"/>
    <property type="match status" value="5"/>
</dbReference>
<comment type="similarity">
    <text evidence="2">Belongs to the bacterial PQQ dehydrogenase family.</text>
</comment>
<dbReference type="InterPro" id="IPR011047">
    <property type="entry name" value="Quinoprotein_ADH-like_sf"/>
</dbReference>
<keyword evidence="3 6" id="KW-0560">Oxidoreductase</keyword>
<proteinExistence type="inferred from homology"/>
<evidence type="ECO:0000256" key="3">
    <source>
        <dbReference type="ARBA" id="ARBA00023002"/>
    </source>
</evidence>
<dbReference type="EMBL" id="SACN01000001">
    <property type="protein sequence ID" value="RVT93117.1"/>
    <property type="molecule type" value="Genomic_DNA"/>
</dbReference>
<protein>
    <submittedName>
        <fullName evidence="6">Membrane-bound PQQ-dependent dehydrogenase, glucose/quinate/shikimate family</fullName>
        <ecNumber evidence="6">1.1.-.-</ecNumber>
    </submittedName>
</protein>
<dbReference type="InterPro" id="IPR002372">
    <property type="entry name" value="PQQ_rpt_dom"/>
</dbReference>
<comment type="caution">
    <text evidence="6">The sequence shown here is derived from an EMBL/GenBank/DDBJ whole genome shotgun (WGS) entry which is preliminary data.</text>
</comment>
<evidence type="ECO:0000259" key="5">
    <source>
        <dbReference type="Pfam" id="PF01011"/>
    </source>
</evidence>
<dbReference type="EC" id="1.1.-.-" evidence="6"/>
<organism evidence="6 7">
    <name type="scientific">Sphingomonas crocodyli</name>
    <dbReference type="NCBI Taxonomy" id="1979270"/>
    <lineage>
        <taxon>Bacteria</taxon>
        <taxon>Pseudomonadati</taxon>
        <taxon>Pseudomonadota</taxon>
        <taxon>Alphaproteobacteria</taxon>
        <taxon>Sphingomonadales</taxon>
        <taxon>Sphingomonadaceae</taxon>
        <taxon>Sphingomonas</taxon>
    </lineage>
</organism>
<keyword evidence="4" id="KW-0812">Transmembrane</keyword>
<evidence type="ECO:0000256" key="4">
    <source>
        <dbReference type="SAM" id="Phobius"/>
    </source>
</evidence>
<dbReference type="Pfam" id="PF01011">
    <property type="entry name" value="PQQ"/>
    <property type="match status" value="1"/>
</dbReference>
<evidence type="ECO:0000313" key="7">
    <source>
        <dbReference type="Proteomes" id="UP000282971"/>
    </source>
</evidence>
<dbReference type="RefSeq" id="WP_127741406.1">
    <property type="nucleotide sequence ID" value="NZ_SACN01000001.1"/>
</dbReference>
<feature type="transmembrane region" description="Helical" evidence="4">
    <location>
        <begin position="127"/>
        <end position="149"/>
    </location>
</feature>
<reference evidence="6 7" key="1">
    <citation type="submission" date="2019-01" db="EMBL/GenBank/DDBJ databases">
        <authorList>
            <person name="Chen W.-M."/>
        </authorList>
    </citation>
    <scope>NUCLEOTIDE SEQUENCE [LARGE SCALE GENOMIC DNA]</scope>
    <source>
        <strain evidence="6 7">CCP-7</strain>
    </source>
</reference>